<dbReference type="PANTHER" id="PTHR30349">
    <property type="entry name" value="PHAGE INTEGRASE-RELATED"/>
    <property type="match status" value="1"/>
</dbReference>
<proteinExistence type="predicted"/>
<dbReference type="InterPro" id="IPR050090">
    <property type="entry name" value="Tyrosine_recombinase_XerCD"/>
</dbReference>
<dbReference type="EMBL" id="AUZX01012157">
    <property type="protein sequence ID" value="EQD40208.1"/>
    <property type="molecule type" value="Genomic_DNA"/>
</dbReference>
<dbReference type="InterPro" id="IPR013762">
    <property type="entry name" value="Integrase-like_cat_sf"/>
</dbReference>
<reference evidence="4" key="2">
    <citation type="journal article" date="2014" name="ISME J.">
        <title>Microbial stratification in low pH oxic and suboxic macroscopic growths along an acid mine drainage.</title>
        <authorList>
            <person name="Mendez-Garcia C."/>
            <person name="Mesa V."/>
            <person name="Sprenger R.R."/>
            <person name="Richter M."/>
            <person name="Diez M.S."/>
            <person name="Solano J."/>
            <person name="Bargiela R."/>
            <person name="Golyshina O.V."/>
            <person name="Manteca A."/>
            <person name="Ramos J.L."/>
            <person name="Gallego J.R."/>
            <person name="Llorente I."/>
            <person name="Martins Dos Santos V.A."/>
            <person name="Jensen O.N."/>
            <person name="Pelaez A.I."/>
            <person name="Sanchez J."/>
            <person name="Ferrer M."/>
        </authorList>
    </citation>
    <scope>NUCLEOTIDE SEQUENCE</scope>
</reference>
<evidence type="ECO:0000313" key="4">
    <source>
        <dbReference type="EMBL" id="EQD40208.1"/>
    </source>
</evidence>
<dbReference type="GO" id="GO:0015074">
    <property type="term" value="P:DNA integration"/>
    <property type="evidence" value="ECO:0007669"/>
    <property type="project" value="InterPro"/>
</dbReference>
<accession>T0Z5A2</accession>
<dbReference type="GO" id="GO:0003677">
    <property type="term" value="F:DNA binding"/>
    <property type="evidence" value="ECO:0007669"/>
    <property type="project" value="InterPro"/>
</dbReference>
<dbReference type="GO" id="GO:0006310">
    <property type="term" value="P:DNA recombination"/>
    <property type="evidence" value="ECO:0007669"/>
    <property type="project" value="UniProtKB-KW"/>
</dbReference>
<protein>
    <submittedName>
        <fullName evidence="4">Phage-related integrase</fullName>
    </submittedName>
</protein>
<evidence type="ECO:0000259" key="3">
    <source>
        <dbReference type="PROSITE" id="PS51898"/>
    </source>
</evidence>
<reference evidence="4" key="1">
    <citation type="submission" date="2013-08" db="EMBL/GenBank/DDBJ databases">
        <authorList>
            <person name="Mendez C."/>
            <person name="Richter M."/>
            <person name="Ferrer M."/>
            <person name="Sanchez J."/>
        </authorList>
    </citation>
    <scope>NUCLEOTIDE SEQUENCE</scope>
</reference>
<dbReference type="CDD" id="cd00799">
    <property type="entry name" value="INT_Cre_C"/>
    <property type="match status" value="1"/>
</dbReference>
<keyword evidence="1" id="KW-0233">DNA recombination</keyword>
<sequence>ALKKAKNPLEDPAVREFLRRVRRGYALRQVAPKHMTALPRSDLERLLATCRGDLRGVRDRALLTFAWASGGRRRSEMANARMEHLERVGEAGYIYRLAHSKTDQSGRGATSEPGKPIMGIAAEALTAWLDASGVRKGAIFRQVVRGKATEALSAQAIYRMVKQRAKIARLDGDFGAHSLRSGFVTEAGKQLVPLGEVMQLTGHKNVATALRYYQPGAVGQSKAANLLGTGSTSGSPRPHGTDEEDLALCDGPPQY</sequence>
<dbReference type="SUPFAM" id="SSF56349">
    <property type="entry name" value="DNA breaking-rejoining enzymes"/>
    <property type="match status" value="1"/>
</dbReference>
<name>T0Z5A2_9ZZZZ</name>
<dbReference type="AlphaFoldDB" id="T0Z5A2"/>
<dbReference type="Pfam" id="PF00589">
    <property type="entry name" value="Phage_integrase"/>
    <property type="match status" value="1"/>
</dbReference>
<dbReference type="PROSITE" id="PS51898">
    <property type="entry name" value="TYR_RECOMBINASE"/>
    <property type="match status" value="1"/>
</dbReference>
<feature type="non-terminal residue" evidence="4">
    <location>
        <position position="1"/>
    </location>
</feature>
<dbReference type="PANTHER" id="PTHR30349:SF81">
    <property type="entry name" value="TYROSINE RECOMBINASE XERC"/>
    <property type="match status" value="1"/>
</dbReference>
<feature type="domain" description="Tyr recombinase" evidence="3">
    <location>
        <begin position="33"/>
        <end position="227"/>
    </location>
</feature>
<dbReference type="Gene3D" id="1.10.443.10">
    <property type="entry name" value="Intergrase catalytic core"/>
    <property type="match status" value="1"/>
</dbReference>
<comment type="caution">
    <text evidence="4">The sequence shown here is derived from an EMBL/GenBank/DDBJ whole genome shotgun (WGS) entry which is preliminary data.</text>
</comment>
<evidence type="ECO:0000256" key="2">
    <source>
        <dbReference type="SAM" id="MobiDB-lite"/>
    </source>
</evidence>
<gene>
    <name evidence="4" type="ORF">B1A_16534</name>
</gene>
<organism evidence="4">
    <name type="scientific">mine drainage metagenome</name>
    <dbReference type="NCBI Taxonomy" id="410659"/>
    <lineage>
        <taxon>unclassified sequences</taxon>
        <taxon>metagenomes</taxon>
        <taxon>ecological metagenomes</taxon>
    </lineage>
</organism>
<dbReference type="InterPro" id="IPR002104">
    <property type="entry name" value="Integrase_catalytic"/>
</dbReference>
<dbReference type="InterPro" id="IPR011010">
    <property type="entry name" value="DNA_brk_join_enz"/>
</dbReference>
<feature type="region of interest" description="Disordered" evidence="2">
    <location>
        <begin position="224"/>
        <end position="255"/>
    </location>
</feature>
<evidence type="ECO:0000256" key="1">
    <source>
        <dbReference type="ARBA" id="ARBA00023172"/>
    </source>
</evidence>